<dbReference type="SUPFAM" id="SSF46689">
    <property type="entry name" value="Homeodomain-like"/>
    <property type="match status" value="1"/>
</dbReference>
<dbReference type="RefSeq" id="WP_163111881.1">
    <property type="nucleotide sequence ID" value="NZ_JAAAWP010000006.1"/>
</dbReference>
<dbReference type="InterPro" id="IPR018060">
    <property type="entry name" value="HTH_AraC"/>
</dbReference>
<dbReference type="PROSITE" id="PS00041">
    <property type="entry name" value="HTH_ARAC_FAMILY_1"/>
    <property type="match status" value="1"/>
</dbReference>
<keyword evidence="1" id="KW-0805">Transcription regulation</keyword>
<feature type="domain" description="HTH araC/xylS-type" evidence="4">
    <location>
        <begin position="178"/>
        <end position="276"/>
    </location>
</feature>
<keyword evidence="2" id="KW-0238">DNA-binding</keyword>
<dbReference type="EMBL" id="JAAAWP010000006">
    <property type="protein sequence ID" value="NDW21990.1"/>
    <property type="molecule type" value="Genomic_DNA"/>
</dbReference>
<dbReference type="Proteomes" id="UP000478837">
    <property type="component" value="Unassembled WGS sequence"/>
</dbReference>
<dbReference type="AlphaFoldDB" id="A0A6L9MW67"/>
<evidence type="ECO:0000313" key="6">
    <source>
        <dbReference type="Proteomes" id="UP000478837"/>
    </source>
</evidence>
<keyword evidence="6" id="KW-1185">Reference proteome</keyword>
<evidence type="ECO:0000313" key="5">
    <source>
        <dbReference type="EMBL" id="NDW21990.1"/>
    </source>
</evidence>
<accession>A0A6L9MW67</accession>
<organism evidence="5 6">
    <name type="scientific">Alteromonas hispanica</name>
    <dbReference type="NCBI Taxonomy" id="315421"/>
    <lineage>
        <taxon>Bacteria</taxon>
        <taxon>Pseudomonadati</taxon>
        <taxon>Pseudomonadota</taxon>
        <taxon>Gammaproteobacteria</taxon>
        <taxon>Alteromonadales</taxon>
        <taxon>Alteromonadaceae</taxon>
        <taxon>Alteromonas/Salinimonas group</taxon>
        <taxon>Alteromonas</taxon>
    </lineage>
</organism>
<evidence type="ECO:0000256" key="1">
    <source>
        <dbReference type="ARBA" id="ARBA00023015"/>
    </source>
</evidence>
<evidence type="ECO:0000256" key="2">
    <source>
        <dbReference type="ARBA" id="ARBA00023125"/>
    </source>
</evidence>
<dbReference type="Pfam" id="PF12833">
    <property type="entry name" value="HTH_18"/>
    <property type="match status" value="1"/>
</dbReference>
<dbReference type="PANTHER" id="PTHR43280:SF30">
    <property type="entry name" value="MMSAB OPERON REGULATORY PROTEIN"/>
    <property type="match status" value="1"/>
</dbReference>
<keyword evidence="3" id="KW-0804">Transcription</keyword>
<dbReference type="PROSITE" id="PS01124">
    <property type="entry name" value="HTH_ARAC_FAMILY_2"/>
    <property type="match status" value="1"/>
</dbReference>
<dbReference type="InterPro" id="IPR018062">
    <property type="entry name" value="HTH_AraC-typ_CS"/>
</dbReference>
<sequence length="282" mass="32257">MQPAFSDIIDIGQQCYERFIDGSNAPEIAELDIELAGCSNLSGNYTVGRVSPPNHTLFYSLSGQGHFRTPFGSFTISSGQLIALPAYQSFEVTIASEAWDIIWLNLSDTPQWDALPKHRPEIVENVNLSGVHHAMELLYLEADAENREAAIHIIGRHLHQLINRDVTHSTDRHATRLTSLFAAVDNQLQYQWDVSQLSKKAHYSAPHLHRLCLKYYQRSPMQQVIHLRMQRARNLLLNTQWPISYIAHYVGYANVFTFSKRFKKSVGKPPREFREAEVKEKT</sequence>
<dbReference type="InterPro" id="IPR009057">
    <property type="entry name" value="Homeodomain-like_sf"/>
</dbReference>
<protein>
    <submittedName>
        <fullName evidence="5">Helix-turn-helix domain-containing protein</fullName>
    </submittedName>
</protein>
<gene>
    <name evidence="5" type="ORF">GTW09_10695</name>
</gene>
<dbReference type="InterPro" id="IPR037923">
    <property type="entry name" value="HTH-like"/>
</dbReference>
<dbReference type="GO" id="GO:0003700">
    <property type="term" value="F:DNA-binding transcription factor activity"/>
    <property type="evidence" value="ECO:0007669"/>
    <property type="project" value="InterPro"/>
</dbReference>
<dbReference type="SUPFAM" id="SSF51215">
    <property type="entry name" value="Regulatory protein AraC"/>
    <property type="match status" value="1"/>
</dbReference>
<evidence type="ECO:0000256" key="3">
    <source>
        <dbReference type="ARBA" id="ARBA00023163"/>
    </source>
</evidence>
<reference evidence="5 6" key="1">
    <citation type="submission" date="2020-01" db="EMBL/GenBank/DDBJ databases">
        <title>Genomes of bacteria type strains.</title>
        <authorList>
            <person name="Chen J."/>
            <person name="Zhu S."/>
            <person name="Yang J."/>
        </authorList>
    </citation>
    <scope>NUCLEOTIDE SEQUENCE [LARGE SCALE GENOMIC DNA]</scope>
    <source>
        <strain evidence="5 6">LMG 22958</strain>
    </source>
</reference>
<dbReference type="Gene3D" id="2.60.120.280">
    <property type="entry name" value="Regulatory protein AraC"/>
    <property type="match status" value="1"/>
</dbReference>
<name>A0A6L9MW67_9ALTE</name>
<dbReference type="GO" id="GO:0043565">
    <property type="term" value="F:sequence-specific DNA binding"/>
    <property type="evidence" value="ECO:0007669"/>
    <property type="project" value="InterPro"/>
</dbReference>
<proteinExistence type="predicted"/>
<dbReference type="PANTHER" id="PTHR43280">
    <property type="entry name" value="ARAC-FAMILY TRANSCRIPTIONAL REGULATOR"/>
    <property type="match status" value="1"/>
</dbReference>
<comment type="caution">
    <text evidence="5">The sequence shown here is derived from an EMBL/GenBank/DDBJ whole genome shotgun (WGS) entry which is preliminary data.</text>
</comment>
<dbReference type="Gene3D" id="1.10.10.60">
    <property type="entry name" value="Homeodomain-like"/>
    <property type="match status" value="2"/>
</dbReference>
<dbReference type="SMART" id="SM00342">
    <property type="entry name" value="HTH_ARAC"/>
    <property type="match status" value="1"/>
</dbReference>
<evidence type="ECO:0000259" key="4">
    <source>
        <dbReference type="PROSITE" id="PS01124"/>
    </source>
</evidence>